<dbReference type="InterPro" id="IPR035979">
    <property type="entry name" value="RBD_domain_sf"/>
</dbReference>
<evidence type="ECO:0000256" key="3">
    <source>
        <dbReference type="ARBA" id="ARBA00023187"/>
    </source>
</evidence>
<sequence>MMHSFRSNADHTRLISKSIFITNFPDSTTSKDLWNLCQPYGTVVDVFIPNRKSKSGKRFAFIRFIKVDNIDRLVGNLCTLWIGRFHLHANVVRFDRPPKYASRSSHPVNPKPANHVSPVATSFVSAVKGNSSPFVSKPALVLDESCLVTRDLGYFVMGEVLQFSSINNLRVILSNEGFPNAHIVYLGGLWVMIELESAKTKLNLMNHVGVASWFRSLCNAQSDFVAKERIVWVDIEGVPLHAWSRSTFFKIGSKWGDVLELEDDHDDLFARKRLCIKTKHEENILESFKIIVKGKVFCVRAKELFVWNPTFKDIPEAVHCSDDESIKGEAEMNGEDSKLNNDGDASDSEVVSDTYFGDNADEHGYENEQGQSFNAKEVSKDPFNIYDLLNKTKKVVGTSGSDTSLPYPPGFTPDKSTNVINEKEVSDAAEVRSNSKSDGGNSRILEEVENIDGCFSSEGRNIGVKPKEGGSILEILDEMIKVGQTMGFSMEGCTKDMENIIGSKGVYEILR</sequence>
<keyword evidence="7" id="KW-0808">Transferase</keyword>
<keyword evidence="4" id="KW-0694">RNA-binding</keyword>
<comment type="caution">
    <text evidence="7">The sequence shown here is derived from an EMBL/GenBank/DDBJ whole genome shotgun (WGS) entry which is preliminary data.</text>
</comment>
<dbReference type="CDD" id="cd00590">
    <property type="entry name" value="RRM_SF"/>
    <property type="match status" value="1"/>
</dbReference>
<gene>
    <name evidence="7" type="ORF">Tco_0627873</name>
</gene>
<keyword evidence="7" id="KW-0548">Nucleotidyltransferase</keyword>
<dbReference type="Pfam" id="PF00076">
    <property type="entry name" value="RRM_1"/>
    <property type="match status" value="1"/>
</dbReference>
<evidence type="ECO:0000256" key="2">
    <source>
        <dbReference type="ARBA" id="ARBA00022728"/>
    </source>
</evidence>
<keyword evidence="1" id="KW-0507">mRNA processing</keyword>
<name>A0ABQ4WPG0_9ASTR</name>
<dbReference type="Proteomes" id="UP001151760">
    <property type="component" value="Unassembled WGS sequence"/>
</dbReference>
<evidence type="ECO:0000313" key="7">
    <source>
        <dbReference type="EMBL" id="GJS54511.1"/>
    </source>
</evidence>
<evidence type="ECO:0000313" key="8">
    <source>
        <dbReference type="Proteomes" id="UP001151760"/>
    </source>
</evidence>
<dbReference type="SUPFAM" id="SSF54928">
    <property type="entry name" value="RNA-binding domain, RBD"/>
    <property type="match status" value="1"/>
</dbReference>
<evidence type="ECO:0000256" key="5">
    <source>
        <dbReference type="SAM" id="MobiDB-lite"/>
    </source>
</evidence>
<dbReference type="SMART" id="SM00360">
    <property type="entry name" value="RRM"/>
    <property type="match status" value="1"/>
</dbReference>
<keyword evidence="2" id="KW-0747">Spliceosome</keyword>
<dbReference type="EMBL" id="BQNB010008803">
    <property type="protein sequence ID" value="GJS54511.1"/>
    <property type="molecule type" value="Genomic_DNA"/>
</dbReference>
<feature type="domain" description="RRM" evidence="6">
    <location>
        <begin position="17"/>
        <end position="99"/>
    </location>
</feature>
<keyword evidence="3" id="KW-0508">mRNA splicing</keyword>
<evidence type="ECO:0000256" key="1">
    <source>
        <dbReference type="ARBA" id="ARBA00022664"/>
    </source>
</evidence>
<dbReference type="PROSITE" id="PS50102">
    <property type="entry name" value="RRM"/>
    <property type="match status" value="1"/>
</dbReference>
<accession>A0ABQ4WPG0</accession>
<dbReference type="InterPro" id="IPR050907">
    <property type="entry name" value="SRSF"/>
</dbReference>
<proteinExistence type="predicted"/>
<evidence type="ECO:0000259" key="6">
    <source>
        <dbReference type="PROSITE" id="PS50102"/>
    </source>
</evidence>
<feature type="region of interest" description="Disordered" evidence="5">
    <location>
        <begin position="330"/>
        <end position="370"/>
    </location>
</feature>
<keyword evidence="8" id="KW-1185">Reference proteome</keyword>
<reference evidence="7" key="2">
    <citation type="submission" date="2022-01" db="EMBL/GenBank/DDBJ databases">
        <authorList>
            <person name="Yamashiro T."/>
            <person name="Shiraishi A."/>
            <person name="Satake H."/>
            <person name="Nakayama K."/>
        </authorList>
    </citation>
    <scope>NUCLEOTIDE SEQUENCE</scope>
</reference>
<evidence type="ECO:0000256" key="4">
    <source>
        <dbReference type="PROSITE-ProRule" id="PRU00176"/>
    </source>
</evidence>
<dbReference type="InterPro" id="IPR012677">
    <property type="entry name" value="Nucleotide-bd_a/b_plait_sf"/>
</dbReference>
<dbReference type="InterPro" id="IPR000504">
    <property type="entry name" value="RRM_dom"/>
</dbReference>
<reference evidence="7" key="1">
    <citation type="journal article" date="2022" name="Int. J. Mol. Sci.">
        <title>Draft Genome of Tanacetum Coccineum: Genomic Comparison of Closely Related Tanacetum-Family Plants.</title>
        <authorList>
            <person name="Yamashiro T."/>
            <person name="Shiraishi A."/>
            <person name="Nakayama K."/>
            <person name="Satake H."/>
        </authorList>
    </citation>
    <scope>NUCLEOTIDE SEQUENCE</scope>
</reference>
<feature type="compositionally biased region" description="Basic and acidic residues" evidence="5">
    <location>
        <begin position="330"/>
        <end position="341"/>
    </location>
</feature>
<dbReference type="Gene3D" id="3.30.70.330">
    <property type="match status" value="1"/>
</dbReference>
<protein>
    <submittedName>
        <fullName evidence="7">RNA-directed DNA polymerase, eukaryota, nucleotide-binding alpha-beta plait domain protein</fullName>
    </submittedName>
</protein>
<keyword evidence="7" id="KW-0695">RNA-directed DNA polymerase</keyword>
<organism evidence="7 8">
    <name type="scientific">Tanacetum coccineum</name>
    <dbReference type="NCBI Taxonomy" id="301880"/>
    <lineage>
        <taxon>Eukaryota</taxon>
        <taxon>Viridiplantae</taxon>
        <taxon>Streptophyta</taxon>
        <taxon>Embryophyta</taxon>
        <taxon>Tracheophyta</taxon>
        <taxon>Spermatophyta</taxon>
        <taxon>Magnoliopsida</taxon>
        <taxon>eudicotyledons</taxon>
        <taxon>Gunneridae</taxon>
        <taxon>Pentapetalae</taxon>
        <taxon>asterids</taxon>
        <taxon>campanulids</taxon>
        <taxon>Asterales</taxon>
        <taxon>Asteraceae</taxon>
        <taxon>Asteroideae</taxon>
        <taxon>Anthemideae</taxon>
        <taxon>Anthemidinae</taxon>
        <taxon>Tanacetum</taxon>
    </lineage>
</organism>
<dbReference type="GO" id="GO:0003964">
    <property type="term" value="F:RNA-directed DNA polymerase activity"/>
    <property type="evidence" value="ECO:0007669"/>
    <property type="project" value="UniProtKB-KW"/>
</dbReference>
<dbReference type="PANTHER" id="PTHR23147">
    <property type="entry name" value="SERINE/ARGININE RICH SPLICING FACTOR"/>
    <property type="match status" value="1"/>
</dbReference>